<dbReference type="PANTHER" id="PTHR10890:SF3">
    <property type="entry name" value="CYSTEINE--TRNA LIGASE, CYTOPLASMIC"/>
    <property type="match status" value="1"/>
</dbReference>
<evidence type="ECO:0000256" key="7">
    <source>
        <dbReference type="ARBA" id="ARBA00022833"/>
    </source>
</evidence>
<feature type="domain" description="tRNA synthetases class I catalytic" evidence="11">
    <location>
        <begin position="39"/>
        <end position="335"/>
    </location>
</feature>
<dbReference type="GO" id="GO:0006423">
    <property type="term" value="P:cysteinyl-tRNA aminoacylation"/>
    <property type="evidence" value="ECO:0007669"/>
    <property type="project" value="TreeGrafter"/>
</dbReference>
<feature type="binding site" evidence="10">
    <location>
        <position position="282"/>
    </location>
    <ligand>
        <name>L-cysteinyl-5'-AMP</name>
        <dbReference type="ChEBI" id="CHEBI:144924"/>
    </ligand>
</feature>
<comment type="catalytic activity">
    <reaction evidence="9 10">
        <text>1D-myo-inositol 2-amino-2-deoxy-alpha-D-glucopyranoside + L-cysteine + ATP = 1D-myo-inositol 2-(L-cysteinylamino)-2-deoxy-alpha-D-glucopyranoside + AMP + diphosphate + H(+)</text>
        <dbReference type="Rhea" id="RHEA:26176"/>
        <dbReference type="ChEBI" id="CHEBI:15378"/>
        <dbReference type="ChEBI" id="CHEBI:30616"/>
        <dbReference type="ChEBI" id="CHEBI:33019"/>
        <dbReference type="ChEBI" id="CHEBI:35235"/>
        <dbReference type="ChEBI" id="CHEBI:58886"/>
        <dbReference type="ChEBI" id="CHEBI:58887"/>
        <dbReference type="ChEBI" id="CHEBI:456215"/>
        <dbReference type="EC" id="6.3.1.13"/>
    </reaction>
</comment>
<dbReference type="GO" id="GO:0010125">
    <property type="term" value="P:mycothiol biosynthetic process"/>
    <property type="evidence" value="ECO:0007669"/>
    <property type="project" value="UniProtKB-UniRule"/>
</dbReference>
<dbReference type="Gene3D" id="3.40.50.620">
    <property type="entry name" value="HUPs"/>
    <property type="match status" value="1"/>
</dbReference>
<evidence type="ECO:0000256" key="5">
    <source>
        <dbReference type="ARBA" id="ARBA00022723"/>
    </source>
</evidence>
<evidence type="ECO:0000313" key="12">
    <source>
        <dbReference type="EMBL" id="NED97588.1"/>
    </source>
</evidence>
<evidence type="ECO:0000256" key="3">
    <source>
        <dbReference type="ARBA" id="ARBA00011245"/>
    </source>
</evidence>
<dbReference type="EMBL" id="JAAGOB010000012">
    <property type="protein sequence ID" value="NED97588.1"/>
    <property type="molecule type" value="Genomic_DNA"/>
</dbReference>
<comment type="caution">
    <text evidence="12">The sequence shown here is derived from an EMBL/GenBank/DDBJ whole genome shotgun (WGS) entry which is preliminary data.</text>
</comment>
<evidence type="ECO:0000256" key="4">
    <source>
        <dbReference type="ARBA" id="ARBA00022598"/>
    </source>
</evidence>
<accession>A0A6N9YRY5</accession>
<evidence type="ECO:0000259" key="11">
    <source>
        <dbReference type="Pfam" id="PF01406"/>
    </source>
</evidence>
<comment type="function">
    <text evidence="1 10">Catalyzes the ATP-dependent condensation of GlcN-Ins and L-cysteine to form L-Cys-GlcN-Ins.</text>
</comment>
<dbReference type="InterPro" id="IPR024909">
    <property type="entry name" value="Cys-tRNA/MSH_ligase"/>
</dbReference>
<organism evidence="12 13">
    <name type="scientific">Phytoactinopolyspora alkaliphila</name>
    <dbReference type="NCBI Taxonomy" id="1783498"/>
    <lineage>
        <taxon>Bacteria</taxon>
        <taxon>Bacillati</taxon>
        <taxon>Actinomycetota</taxon>
        <taxon>Actinomycetes</taxon>
        <taxon>Jiangellales</taxon>
        <taxon>Jiangellaceae</taxon>
        <taxon>Phytoactinopolyspora</taxon>
    </lineage>
</organism>
<dbReference type="EC" id="6.3.1.13" evidence="10"/>
<dbReference type="InterPro" id="IPR032678">
    <property type="entry name" value="tRNA-synt_1_cat_dom"/>
</dbReference>
<feature type="binding site" evidence="10">
    <location>
        <begin position="83"/>
        <end position="85"/>
    </location>
    <ligand>
        <name>L-cysteinyl-5'-AMP</name>
        <dbReference type="ChEBI" id="CHEBI:144924"/>
    </ligand>
</feature>
<dbReference type="RefSeq" id="WP_163820364.1">
    <property type="nucleotide sequence ID" value="NZ_JAAGOB010000012.1"/>
</dbReference>
<dbReference type="PRINTS" id="PR00983">
    <property type="entry name" value="TRNASYNTHCYS"/>
</dbReference>
<feature type="binding site" evidence="10">
    <location>
        <begin position="45"/>
        <end position="48"/>
    </location>
    <ligand>
        <name>L-cysteinyl-5'-AMP</name>
        <dbReference type="ChEBI" id="CHEBI:144924"/>
    </ligand>
</feature>
<proteinExistence type="inferred from homology"/>
<comment type="cofactor">
    <cofactor evidence="10">
        <name>Zn(2+)</name>
        <dbReference type="ChEBI" id="CHEBI:29105"/>
    </cofactor>
    <text evidence="10">Binds 1 zinc ion per subunit.</text>
</comment>
<dbReference type="GO" id="GO:0008270">
    <property type="term" value="F:zinc ion binding"/>
    <property type="evidence" value="ECO:0007669"/>
    <property type="project" value="UniProtKB-UniRule"/>
</dbReference>
<dbReference type="AlphaFoldDB" id="A0A6N9YRY5"/>
<feature type="binding site" evidence="10">
    <location>
        <begin position="249"/>
        <end position="251"/>
    </location>
    <ligand>
        <name>L-cysteinyl-5'-AMP</name>
        <dbReference type="ChEBI" id="CHEBI:144924"/>
    </ligand>
</feature>
<dbReference type="Pfam" id="PF01406">
    <property type="entry name" value="tRNA-synt_1e"/>
    <property type="match status" value="1"/>
</dbReference>
<evidence type="ECO:0000256" key="1">
    <source>
        <dbReference type="ARBA" id="ARBA00003679"/>
    </source>
</evidence>
<keyword evidence="8 10" id="KW-0067">ATP-binding</keyword>
<dbReference type="Gene3D" id="1.20.120.640">
    <property type="entry name" value="Anticodon-binding domain of a subclass of class I aminoacyl-tRNA synthetases"/>
    <property type="match status" value="1"/>
</dbReference>
<feature type="binding site" evidence="10">
    <location>
        <position position="225"/>
    </location>
    <ligand>
        <name>L-cysteinyl-5'-AMP</name>
        <dbReference type="ChEBI" id="CHEBI:144924"/>
    </ligand>
</feature>
<reference evidence="12 13" key="1">
    <citation type="submission" date="2020-02" db="EMBL/GenBank/DDBJ databases">
        <authorList>
            <person name="Li X.-J."/>
            <person name="Feng X.-M."/>
        </authorList>
    </citation>
    <scope>NUCLEOTIDE SEQUENCE [LARGE SCALE GENOMIC DNA]</scope>
    <source>
        <strain evidence="12 13">CGMCC 4.7225</strain>
    </source>
</reference>
<feature type="short sequence motif" description="'HIGH' region" evidence="10">
    <location>
        <begin position="47"/>
        <end position="57"/>
    </location>
</feature>
<keyword evidence="6 10" id="KW-0547">Nucleotide-binding</keyword>
<protein>
    <recommendedName>
        <fullName evidence="10">L-cysteine:1D-myo-inositol 2-amino-2-deoxy-alpha-D-glucopyranoside ligase</fullName>
        <shortName evidence="10">L-Cys:GlcN-Ins ligase</shortName>
        <ecNumber evidence="10">6.3.1.13</ecNumber>
    </recommendedName>
    <alternativeName>
        <fullName evidence="10">Mycothiol ligase</fullName>
        <shortName evidence="10">MSH ligase</shortName>
    </alternativeName>
</protein>
<evidence type="ECO:0000256" key="2">
    <source>
        <dbReference type="ARBA" id="ARBA00007723"/>
    </source>
</evidence>
<keyword evidence="5 10" id="KW-0479">Metal-binding</keyword>
<dbReference type="NCBIfam" id="TIGR03447">
    <property type="entry name" value="mycothiol_MshC"/>
    <property type="match status" value="1"/>
</dbReference>
<feature type="binding site" evidence="10">
    <location>
        <position position="60"/>
    </location>
    <ligand>
        <name>L-cysteinyl-5'-AMP</name>
        <dbReference type="ChEBI" id="CHEBI:144924"/>
    </ligand>
</feature>
<feature type="binding site" evidence="10">
    <location>
        <position position="256"/>
    </location>
    <ligand>
        <name>Zn(2+)</name>
        <dbReference type="ChEBI" id="CHEBI:29105"/>
    </ligand>
</feature>
<keyword evidence="7 10" id="KW-0862">Zinc</keyword>
<feature type="short sequence motif" description="'ERGGDP' region" evidence="10">
    <location>
        <begin position="185"/>
        <end position="190"/>
    </location>
</feature>
<keyword evidence="4 10" id="KW-0436">Ligase</keyword>
<feature type="binding site" evidence="10">
    <location>
        <position position="229"/>
    </location>
    <ligand>
        <name>Zn(2+)</name>
        <dbReference type="ChEBI" id="CHEBI:29105"/>
    </ligand>
</feature>
<sequence>MRAWAAPELRSLPGRGVAVRIRDTASGETKAVGGAPGGSASMYVCGITPYDATHLGHAATYVAFDVLNRVWQDAGLTVRYVQNVTDIDDPLLERAERDGRNWAELAEEQTELFRDDMAWLGVVPPSEFVSAVDAIPSVLELIGRLKDRSAVYDVDGDLYFSVRSDPRFGEVSGLDAGTMRELFAERGGDPDRAGKQDPLDCLLWRRERPGEPSWPSPYGPGRPGWHIECTAIVLRHLDRGSGIDVQAGGNDLIFPHHEMCASEAHVVTGRPFARVYAHAGMIGYAGEKMSKSLGNLVFAHSLREEGANPDAVRLALYADHYSADREWSPALLRAADERLRRWRAAMAAPSGVDGLLVLSRIRERLADNLDTPGALQAIDAWADATLATGGDDDAAPALMHAAADTLLGVHV</sequence>
<dbReference type="InterPro" id="IPR017812">
    <property type="entry name" value="Mycothiol_ligase_MshC"/>
</dbReference>
<dbReference type="HAMAP" id="MF_01697">
    <property type="entry name" value="MshC"/>
    <property type="match status" value="1"/>
</dbReference>
<dbReference type="GO" id="GO:0005524">
    <property type="term" value="F:ATP binding"/>
    <property type="evidence" value="ECO:0007669"/>
    <property type="project" value="UniProtKB-KW"/>
</dbReference>
<evidence type="ECO:0000256" key="8">
    <source>
        <dbReference type="ARBA" id="ARBA00022840"/>
    </source>
</evidence>
<name>A0A6N9YRY5_9ACTN</name>
<evidence type="ECO:0000256" key="6">
    <source>
        <dbReference type="ARBA" id="ARBA00022741"/>
    </source>
</evidence>
<dbReference type="GO" id="GO:0005829">
    <property type="term" value="C:cytosol"/>
    <property type="evidence" value="ECO:0007669"/>
    <property type="project" value="TreeGrafter"/>
</dbReference>
<dbReference type="InterPro" id="IPR014729">
    <property type="entry name" value="Rossmann-like_a/b/a_fold"/>
</dbReference>
<keyword evidence="13" id="KW-1185">Reference proteome</keyword>
<dbReference type="PANTHER" id="PTHR10890">
    <property type="entry name" value="CYSTEINYL-TRNA SYNTHETASE"/>
    <property type="match status" value="1"/>
</dbReference>
<dbReference type="SUPFAM" id="SSF52374">
    <property type="entry name" value="Nucleotidylyl transferase"/>
    <property type="match status" value="1"/>
</dbReference>
<evidence type="ECO:0000256" key="9">
    <source>
        <dbReference type="ARBA" id="ARBA00048350"/>
    </source>
</evidence>
<evidence type="ECO:0000313" key="13">
    <source>
        <dbReference type="Proteomes" id="UP000469185"/>
    </source>
</evidence>
<feature type="binding site" evidence="10">
    <location>
        <position position="45"/>
    </location>
    <ligand>
        <name>Zn(2+)</name>
        <dbReference type="ChEBI" id="CHEBI:29105"/>
    </ligand>
</feature>
<dbReference type="GO" id="GO:0035446">
    <property type="term" value="F:cysteine-glucosaminylinositol ligase activity"/>
    <property type="evidence" value="ECO:0007669"/>
    <property type="project" value="UniProtKB-UniRule"/>
</dbReference>
<evidence type="ECO:0000256" key="10">
    <source>
        <dbReference type="HAMAP-Rule" id="MF_01697"/>
    </source>
</evidence>
<comment type="similarity">
    <text evidence="2 10">Belongs to the class-I aminoacyl-tRNA synthetase family. MshC subfamily.</text>
</comment>
<feature type="short sequence motif" description="'KMSKS' region" evidence="10">
    <location>
        <begin position="288"/>
        <end position="292"/>
    </location>
</feature>
<comment type="subunit">
    <text evidence="3 10">Monomer.</text>
</comment>
<gene>
    <name evidence="10" type="primary">mshC</name>
    <name evidence="12" type="ORF">G1H11_20015</name>
</gene>
<dbReference type="Proteomes" id="UP000469185">
    <property type="component" value="Unassembled WGS sequence"/>
</dbReference>
<dbReference type="GO" id="GO:0004817">
    <property type="term" value="F:cysteine-tRNA ligase activity"/>
    <property type="evidence" value="ECO:0007669"/>
    <property type="project" value="TreeGrafter"/>
</dbReference>